<dbReference type="NCBIfam" id="TIGR02603">
    <property type="entry name" value="CxxCH_TIGR02603"/>
    <property type="match status" value="1"/>
</dbReference>
<keyword evidence="2 4" id="KW-0479">Metal-binding</keyword>
<dbReference type="InterPro" id="IPR011042">
    <property type="entry name" value="6-blade_b-propeller_TolB-like"/>
</dbReference>
<dbReference type="SUPFAM" id="SSF50952">
    <property type="entry name" value="Soluble quinoprotein glucose dehydrogenase"/>
    <property type="match status" value="1"/>
</dbReference>
<dbReference type="Gene3D" id="2.120.10.30">
    <property type="entry name" value="TolB, C-terminal domain"/>
    <property type="match status" value="1"/>
</dbReference>
<evidence type="ECO:0000313" key="7">
    <source>
        <dbReference type="Proteomes" id="UP000322699"/>
    </source>
</evidence>
<organism evidence="6 7">
    <name type="scientific">Rubripirellula obstinata</name>
    <dbReference type="NCBI Taxonomy" id="406547"/>
    <lineage>
        <taxon>Bacteria</taxon>
        <taxon>Pseudomonadati</taxon>
        <taxon>Planctomycetota</taxon>
        <taxon>Planctomycetia</taxon>
        <taxon>Pirellulales</taxon>
        <taxon>Pirellulaceae</taxon>
        <taxon>Rubripirellula</taxon>
    </lineage>
</organism>
<dbReference type="OrthoDB" id="9770043at2"/>
<dbReference type="PANTHER" id="PTHR33546:SF1">
    <property type="entry name" value="LARGE, MULTIFUNCTIONAL SECRETED PROTEIN"/>
    <property type="match status" value="1"/>
</dbReference>
<dbReference type="InterPro" id="IPR011989">
    <property type="entry name" value="ARM-like"/>
</dbReference>
<dbReference type="Pfam" id="PF13646">
    <property type="entry name" value="HEAT_2"/>
    <property type="match status" value="1"/>
</dbReference>
<evidence type="ECO:0000313" key="6">
    <source>
        <dbReference type="EMBL" id="KAA1261560.1"/>
    </source>
</evidence>
<dbReference type="InterPro" id="IPR036909">
    <property type="entry name" value="Cyt_c-like_dom_sf"/>
</dbReference>
<dbReference type="EMBL" id="VRLW01000001">
    <property type="protein sequence ID" value="KAA1261560.1"/>
    <property type="molecule type" value="Genomic_DNA"/>
</dbReference>
<gene>
    <name evidence="6" type="ORF">LF1_41100</name>
</gene>
<dbReference type="Proteomes" id="UP000322699">
    <property type="component" value="Unassembled WGS sequence"/>
</dbReference>
<dbReference type="AlphaFoldDB" id="A0A5B1CPL3"/>
<comment type="caution">
    <text evidence="6">The sequence shown here is derived from an EMBL/GenBank/DDBJ whole genome shotgun (WGS) entry which is preliminary data.</text>
</comment>
<keyword evidence="1 4" id="KW-0349">Heme</keyword>
<evidence type="ECO:0000256" key="1">
    <source>
        <dbReference type="ARBA" id="ARBA00022617"/>
    </source>
</evidence>
<evidence type="ECO:0000256" key="4">
    <source>
        <dbReference type="PROSITE-ProRule" id="PRU00433"/>
    </source>
</evidence>
<dbReference type="InterPro" id="IPR016024">
    <property type="entry name" value="ARM-type_fold"/>
</dbReference>
<dbReference type="Pfam" id="PF23500">
    <property type="entry name" value="DUF7133"/>
    <property type="match status" value="1"/>
</dbReference>
<dbReference type="InterPro" id="IPR009056">
    <property type="entry name" value="Cyt_c-like_dom"/>
</dbReference>
<dbReference type="PROSITE" id="PS51007">
    <property type="entry name" value="CYTC"/>
    <property type="match status" value="1"/>
</dbReference>
<dbReference type="GO" id="GO:0009055">
    <property type="term" value="F:electron transfer activity"/>
    <property type="evidence" value="ECO:0007669"/>
    <property type="project" value="InterPro"/>
</dbReference>
<name>A0A5B1CPL3_9BACT</name>
<dbReference type="GO" id="GO:0020037">
    <property type="term" value="F:heme binding"/>
    <property type="evidence" value="ECO:0007669"/>
    <property type="project" value="InterPro"/>
</dbReference>
<dbReference type="InterPro" id="IPR013427">
    <property type="entry name" value="Haem-bd_dom_put"/>
</dbReference>
<dbReference type="Gene3D" id="1.25.10.10">
    <property type="entry name" value="Leucine-rich Repeat Variant"/>
    <property type="match status" value="3"/>
</dbReference>
<reference evidence="6 7" key="1">
    <citation type="submission" date="2019-08" db="EMBL/GenBank/DDBJ databases">
        <title>Deep-cultivation of Planctomycetes and their phenomic and genomic characterization uncovers novel biology.</title>
        <authorList>
            <person name="Wiegand S."/>
            <person name="Jogler M."/>
            <person name="Boedeker C."/>
            <person name="Pinto D."/>
            <person name="Vollmers J."/>
            <person name="Rivas-Marin E."/>
            <person name="Kohn T."/>
            <person name="Peeters S.H."/>
            <person name="Heuer A."/>
            <person name="Rast P."/>
            <person name="Oberbeckmann S."/>
            <person name="Bunk B."/>
            <person name="Jeske O."/>
            <person name="Meyerdierks A."/>
            <person name="Storesund J.E."/>
            <person name="Kallscheuer N."/>
            <person name="Luecker S."/>
            <person name="Lage O.M."/>
            <person name="Pohl T."/>
            <person name="Merkel B.J."/>
            <person name="Hornburger P."/>
            <person name="Mueller R.-W."/>
            <person name="Bruemmer F."/>
            <person name="Labrenz M."/>
            <person name="Spormann A.M."/>
            <person name="Op Den Camp H."/>
            <person name="Overmann J."/>
            <person name="Amann R."/>
            <person name="Jetten M.S.M."/>
            <person name="Mascher T."/>
            <person name="Medema M.H."/>
            <person name="Devos D.P."/>
            <person name="Kaster A.-K."/>
            <person name="Ovreas L."/>
            <person name="Rohde M."/>
            <person name="Galperin M.Y."/>
            <person name="Jogler C."/>
        </authorList>
    </citation>
    <scope>NUCLEOTIDE SEQUENCE [LARGE SCALE GENOMIC DNA]</scope>
    <source>
        <strain evidence="6 7">LF1</strain>
    </source>
</reference>
<sequence>MPAYQPSSHRLPRSCSRQVLTFTAARLILFIAGSLALTFQSAGAAEFEQPEPLQPSIASASDEPAEAMEAISIKKGWEIGLYAAEPDVANIVAFDIDNQGRIFVCESFRQSKGVTDNRAHDEKWLLADLAAETVQDRIDYHKRLLGEAAVTYAQHDDRLRLLKDTDGDHQADQSTVFASGFNRIEEGTGAGVLSRGEDVYYTNIPKLWKLNDTDGDGVADNRSVLSDGYGVKVAFRGHDLHGLLVGPDGRLYFTIGDRGYNITTDDGKVITNVDSGAMFRCELDGSDLQVVATGLRNPQEIAFNDYGDFFSIDNNSDSGDKARVVQLLEGGDSGWRMHYQYLPDRGPFNRQKIWEPFHEEQPAFIVPPITNFTDGPSGLAYYPGTGFGEQLRDTFLICDFRGGPSNSGIRSFRLEPKGAFYQFVDGKEQNTEQLAEQDTDQNIEQNIEQNSEQKTEQKTEPTPEQIAQQIEDADRASQVIWNVLATDVAFGPDGAIYFSDWVNGWDGLGKGRLYRVTDPDEIDQAIVGEVTQLLAGDWTETKTKPLSDLLSHDDRRVRLEAQWELARRGEHETLLVVASNPDASTLARLHGVWGSSQVLRTSEEELSRAKILSLLRPLLTGNDPIVVAAVAAAMGDHNDQESISALQTLIGSESDRVKYHSIMSLAKLKDAGAFAEVIALLDERDNSDPALRHAGAMYLAKTIPADVIAKLSEHPSVAVRRTAVVALRRIKSGKLADFLGDESPLVVEEAAGAIHDLPVRVAQKSLANLIDTPMKDSPVARRVINTLYRIGTSESATRLANFAGRPSAAVDFRLDALDALASWADPDPRDRVLNVYRPLKSRPVTDAVKAIEPQIDALMASQDEIRAKAIDVASTLGVRKIVPFLVARVAKQDSSSEARATALKGLAKLDAEAAVLIARKTKLLPTNEFVLASLSVLSELDQQNSIDKFIKATHSRDAQVQGLAWDILADHPSAKAEARIAEGVEAYIEGSLPSGVHLNLVEAANGRLSPELQKALSQHQTTVAEADSLGPWLLSLDGGDVQKGKKLFFEKTELSCVRCHRVDRIGGQVGPVLTVIGKQKDRRYLLESIAIPDANIAKGYETAVIANDSGEVFSGVVQSENDDEINLVRGDGSLVTIPTDEVVARKTGISSMPADLSKSMTARQLRDLVAYLASLQVDPSAAGSIE</sequence>
<evidence type="ECO:0000259" key="5">
    <source>
        <dbReference type="PROSITE" id="PS51007"/>
    </source>
</evidence>
<evidence type="ECO:0000256" key="2">
    <source>
        <dbReference type="ARBA" id="ARBA00022723"/>
    </source>
</evidence>
<keyword evidence="3 4" id="KW-0408">Iron</keyword>
<feature type="domain" description="Cytochrome c" evidence="5">
    <location>
        <begin position="1039"/>
        <end position="1176"/>
    </location>
</feature>
<accession>A0A5B1CPL3</accession>
<dbReference type="PANTHER" id="PTHR33546">
    <property type="entry name" value="LARGE, MULTIFUNCTIONAL SECRETED PROTEIN-RELATED"/>
    <property type="match status" value="1"/>
</dbReference>
<protein>
    <submittedName>
        <fullName evidence="6">Cytochrome c</fullName>
    </submittedName>
</protein>
<evidence type="ECO:0000256" key="3">
    <source>
        <dbReference type="ARBA" id="ARBA00023004"/>
    </source>
</evidence>
<dbReference type="InterPro" id="IPR013428">
    <property type="entry name" value="Membrane-bound_put_N"/>
</dbReference>
<dbReference type="RefSeq" id="WP_084422680.1">
    <property type="nucleotide sequence ID" value="NZ_LWSK01000055.1"/>
</dbReference>
<keyword evidence="7" id="KW-1185">Reference proteome</keyword>
<dbReference type="NCBIfam" id="TIGR02604">
    <property type="entry name" value="Piru_Ver_Nterm"/>
    <property type="match status" value="1"/>
</dbReference>
<proteinExistence type="predicted"/>
<dbReference type="Gene3D" id="1.10.760.10">
    <property type="entry name" value="Cytochrome c-like domain"/>
    <property type="match status" value="1"/>
</dbReference>
<dbReference type="SUPFAM" id="SSF46626">
    <property type="entry name" value="Cytochrome c"/>
    <property type="match status" value="1"/>
</dbReference>
<dbReference type="InterPro" id="IPR055557">
    <property type="entry name" value="DUF7133"/>
</dbReference>
<dbReference type="SUPFAM" id="SSF48371">
    <property type="entry name" value="ARM repeat"/>
    <property type="match status" value="1"/>
</dbReference>
<dbReference type="InterPro" id="IPR011041">
    <property type="entry name" value="Quinoprot_gluc/sorb_DH_b-prop"/>
</dbReference>
<dbReference type="GO" id="GO:0046872">
    <property type="term" value="F:metal ion binding"/>
    <property type="evidence" value="ECO:0007669"/>
    <property type="project" value="UniProtKB-KW"/>
</dbReference>